<dbReference type="Pfam" id="PF08327">
    <property type="entry name" value="AHSA1"/>
    <property type="match status" value="1"/>
</dbReference>
<dbReference type="EMBL" id="CP022112">
    <property type="protein sequence ID" value="ASG23723.1"/>
    <property type="molecule type" value="Genomic_DNA"/>
</dbReference>
<comment type="similarity">
    <text evidence="1">Belongs to the AHA1 family.</text>
</comment>
<dbReference type="InterPro" id="IPR013538">
    <property type="entry name" value="ASHA1/2-like_C"/>
</dbReference>
<dbReference type="Gene3D" id="3.30.530.20">
    <property type="match status" value="1"/>
</dbReference>
<sequence length="161" mass="17916">MTLAERTIAIAPVVKTVTVRASQAHAFHVFTTRFATWWPATHHIGKAPLANAIIEPKVDGRWYEVGDDGSECDWGRVLAWEPPARLVLSWHLDGDFQVRTDTYSEVEVTFTALDETLTRVTLEHRDLDRFGAENGERLRAKVGSDGGWGGILDLYARAANG</sequence>
<evidence type="ECO:0000313" key="4">
    <source>
        <dbReference type="Proteomes" id="UP000197153"/>
    </source>
</evidence>
<dbReference type="KEGG" id="nao:Y958_22320"/>
<reference evidence="3 4" key="1">
    <citation type="submission" date="2017-06" db="EMBL/GenBank/DDBJ databases">
        <title>Complete genome sequence of Nitrospirillum amazonense strain CBAmC, an endophytic nitrogen-fixing and plant growth-promoting bacterium, isolated from sugarcane.</title>
        <authorList>
            <person name="Schwab S."/>
            <person name="dos Santos Teixeira K.R."/>
            <person name="Simoes Araujo J.L."/>
            <person name="Soares Vidal M."/>
            <person name="Borges de Freitas H.R."/>
            <person name="Rivello Crivelaro A.L."/>
            <person name="Bueno de Camargo Nunes A."/>
            <person name="dos Santos C.M."/>
            <person name="Palmeira da Silva Rosa D."/>
            <person name="da Silva Padilha D."/>
            <person name="da Silva E."/>
            <person name="Araujo Terra L."/>
            <person name="Soares Mendes V."/>
            <person name="Farinelli L."/>
            <person name="Magalhaes Cruz L."/>
            <person name="Baldani J.I."/>
        </authorList>
    </citation>
    <scope>NUCLEOTIDE SEQUENCE [LARGE SCALE GENOMIC DNA]</scope>
    <source>
        <strain evidence="3 4">CBAmC</strain>
    </source>
</reference>
<dbReference type="AlphaFoldDB" id="A0A248JYD9"/>
<gene>
    <name evidence="3" type="ORF">Y958_22320</name>
</gene>
<evidence type="ECO:0000256" key="1">
    <source>
        <dbReference type="ARBA" id="ARBA00006817"/>
    </source>
</evidence>
<name>A0A248JYD9_9PROT</name>
<evidence type="ECO:0000313" key="3">
    <source>
        <dbReference type="EMBL" id="ASG23723.1"/>
    </source>
</evidence>
<dbReference type="InterPro" id="IPR023393">
    <property type="entry name" value="START-like_dom_sf"/>
</dbReference>
<feature type="domain" description="Activator of Hsp90 ATPase homologue 1/2-like C-terminal" evidence="2">
    <location>
        <begin position="21"/>
        <end position="153"/>
    </location>
</feature>
<dbReference type="Proteomes" id="UP000197153">
    <property type="component" value="Chromosome 3"/>
</dbReference>
<evidence type="ECO:0000259" key="2">
    <source>
        <dbReference type="Pfam" id="PF08327"/>
    </source>
</evidence>
<organism evidence="3 4">
    <name type="scientific">Nitrospirillum viridazoti CBAmc</name>
    <dbReference type="NCBI Taxonomy" id="1441467"/>
    <lineage>
        <taxon>Bacteria</taxon>
        <taxon>Pseudomonadati</taxon>
        <taxon>Pseudomonadota</taxon>
        <taxon>Alphaproteobacteria</taxon>
        <taxon>Rhodospirillales</taxon>
        <taxon>Azospirillaceae</taxon>
        <taxon>Nitrospirillum</taxon>
        <taxon>Nitrospirillum viridazoti</taxon>
    </lineage>
</organism>
<proteinExistence type="inferred from homology"/>
<protein>
    <submittedName>
        <fullName evidence="3">ATPase</fullName>
    </submittedName>
</protein>
<dbReference type="CDD" id="cd08891">
    <property type="entry name" value="SRPBCC_CalC"/>
    <property type="match status" value="1"/>
</dbReference>
<keyword evidence="4" id="KW-1185">Reference proteome</keyword>
<accession>A0A248JYD9</accession>
<dbReference type="RefSeq" id="WP_088874199.1">
    <property type="nucleotide sequence ID" value="NZ_CP022112.1"/>
</dbReference>
<dbReference type="SUPFAM" id="SSF55961">
    <property type="entry name" value="Bet v1-like"/>
    <property type="match status" value="1"/>
</dbReference>